<feature type="transmembrane region" description="Helical" evidence="12">
    <location>
        <begin position="245"/>
        <end position="262"/>
    </location>
</feature>
<keyword evidence="9 12" id="KW-0472">Membrane</keyword>
<feature type="compositionally biased region" description="Low complexity" evidence="11">
    <location>
        <begin position="707"/>
        <end position="721"/>
    </location>
</feature>
<organism evidence="15 16">
    <name type="scientific">Lipomyces starkeyi NRRL Y-11557</name>
    <dbReference type="NCBI Taxonomy" id="675824"/>
    <lineage>
        <taxon>Eukaryota</taxon>
        <taxon>Fungi</taxon>
        <taxon>Dikarya</taxon>
        <taxon>Ascomycota</taxon>
        <taxon>Saccharomycotina</taxon>
        <taxon>Lipomycetes</taxon>
        <taxon>Lipomycetales</taxon>
        <taxon>Lipomycetaceae</taxon>
        <taxon>Lipomyces</taxon>
    </lineage>
</organism>
<dbReference type="FunFam" id="1.20.1530.20:FF:000015">
    <property type="entry name" value="Na(+)/H(+) antiporter 2"/>
    <property type="match status" value="1"/>
</dbReference>
<evidence type="ECO:0008006" key="17">
    <source>
        <dbReference type="Google" id="ProtNLM"/>
    </source>
</evidence>
<keyword evidence="10" id="KW-0739">Sodium transport</keyword>
<evidence type="ECO:0000256" key="11">
    <source>
        <dbReference type="SAM" id="MobiDB-lite"/>
    </source>
</evidence>
<feature type="domain" description="Cation/H+ exchanger transmembrane" evidence="13">
    <location>
        <begin position="26"/>
        <end position="433"/>
    </location>
</feature>
<feature type="compositionally biased region" description="Acidic residues" evidence="11">
    <location>
        <begin position="792"/>
        <end position="819"/>
    </location>
</feature>
<protein>
    <recommendedName>
        <fullName evidence="17">Cation/H+ exchanger domain-containing protein</fullName>
    </recommendedName>
</protein>
<dbReference type="GO" id="GO:0030007">
    <property type="term" value="P:intracellular potassium ion homeostasis"/>
    <property type="evidence" value="ECO:0007669"/>
    <property type="project" value="EnsemblFungi"/>
</dbReference>
<dbReference type="Pfam" id="PF08619">
    <property type="entry name" value="Nha1_C"/>
    <property type="match status" value="1"/>
</dbReference>
<feature type="region of interest" description="Disordered" evidence="11">
    <location>
        <begin position="706"/>
        <end position="725"/>
    </location>
</feature>
<keyword evidence="8" id="KW-0406">Ion transport</keyword>
<dbReference type="STRING" id="675824.A0A1E3QF38"/>
<dbReference type="PANTHER" id="PTHR31382">
    <property type="entry name" value="NA(+)/H(+) ANTIPORTER"/>
    <property type="match status" value="1"/>
</dbReference>
<feature type="transmembrane region" description="Helical" evidence="12">
    <location>
        <begin position="71"/>
        <end position="90"/>
    </location>
</feature>
<evidence type="ECO:0000259" key="13">
    <source>
        <dbReference type="Pfam" id="PF00999"/>
    </source>
</evidence>
<dbReference type="Pfam" id="PF00999">
    <property type="entry name" value="Na_H_Exchanger"/>
    <property type="match status" value="1"/>
</dbReference>
<evidence type="ECO:0000256" key="3">
    <source>
        <dbReference type="ARBA" id="ARBA00022448"/>
    </source>
</evidence>
<dbReference type="EMBL" id="KV454289">
    <property type="protein sequence ID" value="ODQ76286.1"/>
    <property type="molecule type" value="Genomic_DNA"/>
</dbReference>
<keyword evidence="5 12" id="KW-0812">Transmembrane</keyword>
<feature type="transmembrane region" description="Helical" evidence="12">
    <location>
        <begin position="330"/>
        <end position="349"/>
    </location>
</feature>
<feature type="domain" description="Alkali metal cation/H+ antiporter Nha1 C-terminal" evidence="14">
    <location>
        <begin position="549"/>
        <end position="687"/>
    </location>
</feature>
<feature type="region of interest" description="Disordered" evidence="11">
    <location>
        <begin position="591"/>
        <end position="636"/>
    </location>
</feature>
<evidence type="ECO:0000256" key="1">
    <source>
        <dbReference type="ARBA" id="ARBA00004141"/>
    </source>
</evidence>
<accession>A0A1E3QF38</accession>
<feature type="transmembrane region" description="Helical" evidence="12">
    <location>
        <begin position="410"/>
        <end position="436"/>
    </location>
</feature>
<name>A0A1E3QF38_LIPST</name>
<dbReference type="GO" id="GO:0036376">
    <property type="term" value="P:sodium ion export across plasma membrane"/>
    <property type="evidence" value="ECO:0007669"/>
    <property type="project" value="EnsemblFungi"/>
</dbReference>
<reference evidence="15 16" key="1">
    <citation type="journal article" date="2016" name="Proc. Natl. Acad. Sci. U.S.A.">
        <title>Comparative genomics of biotechnologically important yeasts.</title>
        <authorList>
            <person name="Riley R."/>
            <person name="Haridas S."/>
            <person name="Wolfe K.H."/>
            <person name="Lopes M.R."/>
            <person name="Hittinger C.T."/>
            <person name="Goeker M."/>
            <person name="Salamov A.A."/>
            <person name="Wisecaver J.H."/>
            <person name="Long T.M."/>
            <person name="Calvey C.H."/>
            <person name="Aerts A.L."/>
            <person name="Barry K.W."/>
            <person name="Choi C."/>
            <person name="Clum A."/>
            <person name="Coughlan A.Y."/>
            <person name="Deshpande S."/>
            <person name="Douglass A.P."/>
            <person name="Hanson S.J."/>
            <person name="Klenk H.-P."/>
            <person name="LaButti K.M."/>
            <person name="Lapidus A."/>
            <person name="Lindquist E.A."/>
            <person name="Lipzen A.M."/>
            <person name="Meier-Kolthoff J.P."/>
            <person name="Ohm R.A."/>
            <person name="Otillar R.P."/>
            <person name="Pangilinan J.L."/>
            <person name="Peng Y."/>
            <person name="Rokas A."/>
            <person name="Rosa C.A."/>
            <person name="Scheuner C."/>
            <person name="Sibirny A.A."/>
            <person name="Slot J.C."/>
            <person name="Stielow J.B."/>
            <person name="Sun H."/>
            <person name="Kurtzman C.P."/>
            <person name="Blackwell M."/>
            <person name="Grigoriev I.V."/>
            <person name="Jeffries T.W."/>
        </authorList>
    </citation>
    <scope>NUCLEOTIDE SEQUENCE [LARGE SCALE GENOMIC DNA]</scope>
    <source>
        <strain evidence="15 16">NRRL Y-11557</strain>
    </source>
</reference>
<keyword evidence="7" id="KW-0915">Sodium</keyword>
<dbReference type="AlphaFoldDB" id="A0A1E3QF38"/>
<evidence type="ECO:0000259" key="14">
    <source>
        <dbReference type="Pfam" id="PF08619"/>
    </source>
</evidence>
<evidence type="ECO:0000256" key="2">
    <source>
        <dbReference type="ARBA" id="ARBA00005248"/>
    </source>
</evidence>
<keyword evidence="16" id="KW-1185">Reference proteome</keyword>
<comment type="subcellular location">
    <subcellularLocation>
        <location evidence="1">Membrane</location>
        <topology evidence="1">Multi-pass membrane protein</topology>
    </subcellularLocation>
</comment>
<feature type="region of interest" description="Disordered" evidence="11">
    <location>
        <begin position="487"/>
        <end position="541"/>
    </location>
</feature>
<dbReference type="GO" id="GO:0006970">
    <property type="term" value="P:response to osmotic stress"/>
    <property type="evidence" value="ECO:0007669"/>
    <property type="project" value="EnsemblFungi"/>
</dbReference>
<evidence type="ECO:0000313" key="15">
    <source>
        <dbReference type="EMBL" id="ODQ76286.1"/>
    </source>
</evidence>
<evidence type="ECO:0000256" key="10">
    <source>
        <dbReference type="ARBA" id="ARBA00023201"/>
    </source>
</evidence>
<evidence type="ECO:0000256" key="12">
    <source>
        <dbReference type="SAM" id="Phobius"/>
    </source>
</evidence>
<dbReference type="GO" id="GO:0005886">
    <property type="term" value="C:plasma membrane"/>
    <property type="evidence" value="ECO:0007669"/>
    <property type="project" value="EnsemblFungi"/>
</dbReference>
<dbReference type="OrthoDB" id="5327978at2759"/>
<feature type="transmembrane region" description="Helical" evidence="12">
    <location>
        <begin position="12"/>
        <end position="32"/>
    </location>
</feature>
<keyword evidence="4" id="KW-0050">Antiport</keyword>
<dbReference type="InterPro" id="IPR004712">
    <property type="entry name" value="Na+/H+_antiporter_fungi"/>
</dbReference>
<proteinExistence type="inferred from homology"/>
<dbReference type="GO" id="GO:0045121">
    <property type="term" value="C:membrane raft"/>
    <property type="evidence" value="ECO:0007669"/>
    <property type="project" value="EnsemblFungi"/>
</dbReference>
<feature type="transmembrane region" description="Helical" evidence="12">
    <location>
        <begin position="296"/>
        <end position="318"/>
    </location>
</feature>
<evidence type="ECO:0000256" key="9">
    <source>
        <dbReference type="ARBA" id="ARBA00023136"/>
    </source>
</evidence>
<dbReference type="GO" id="GO:0042391">
    <property type="term" value="P:regulation of membrane potential"/>
    <property type="evidence" value="ECO:0007669"/>
    <property type="project" value="InterPro"/>
</dbReference>
<dbReference type="InterPro" id="IPR013928">
    <property type="entry name" value="Cation/H_antiporter_C"/>
</dbReference>
<feature type="region of interest" description="Disordered" evidence="11">
    <location>
        <begin position="734"/>
        <end position="882"/>
    </location>
</feature>
<feature type="compositionally biased region" description="Acidic residues" evidence="11">
    <location>
        <begin position="524"/>
        <end position="535"/>
    </location>
</feature>
<evidence type="ECO:0000256" key="7">
    <source>
        <dbReference type="ARBA" id="ARBA00023053"/>
    </source>
</evidence>
<sequence>MAWDQLWINKPHIAYAIIGGFTTIFSLISLFVKEKLYIGEATVATIVGVIFGPHCLNWFNPSTWGNVDYITLEISRIVLIVQIFAVAVELPKKYMLRHWVSVFYLLVPVMTFGWLISSVFIWKLVPSLRWVEGLVVAACITATDPVLASAVVGKGKFAKRVPGHLRNLLSAESGCNDGMAFPFAYLSLYLIRYVGQGGQVVQHWILVTILYECVFGCLLGVVIGYSGRHLIKFAESHNLIDRESFLVFYFVLALFCTGVGSILGTDDLLVSFAAGAAFSWDGWFTHKTEESHVSNVIDLLLNLAYFVYFGSIVPWNLYNAPQLGISPWKLSILAILIILFRRIPVMLMIKPIVPDIRTWREALFCGHFGPIGVGAIFITILARAELEHGEPTPLAQLPSEGSENYTVVAVMWPVVTFLVIASIIVHGSSIAVFTLGKRLNTMAITMSYTTGNGNGPSWLQRLPRMESGQSLSFRKIETIGDNTNFNRLFHRQPTSVDGEPRRPAKAAGRMSRPRKRKGKKDAVDEQEQMPADYDEAGVRIPPNVARRAGEATLEEQINPTGHTVYQEGHHLIVEDAQGEVLTTINSETGKRTPWIEPLEPLDADSDAGSVRSQRRRRASSEARRVHAEDEHSGTKAIAYQLDDEIIVENEEGEVIRRYRINRHRPAGGESGLDRALSWVGLRRGPSAVGTHGAHGAQGGDLEMQRVESSGEGASGSSSGSGLEKNELPKNFLQRMATEDEVVVPRSRKGRSHADEEEETPAERKRRLAALQGSERAEEEEERAQRAGRISNDDYEVAGEEEFDDDLDYANDDEDGDDGLNEAAESTPRISFAGETEVERRRRLAALGIHSSDEPEAGVDSSSVGQPDMPRGITWGADVKRSK</sequence>
<feature type="transmembrane region" description="Helical" evidence="12">
    <location>
        <begin position="268"/>
        <end position="284"/>
    </location>
</feature>
<dbReference type="GO" id="GO:0097623">
    <property type="term" value="P:potassium ion export across plasma membrane"/>
    <property type="evidence" value="ECO:0007669"/>
    <property type="project" value="EnsemblFungi"/>
</dbReference>
<gene>
    <name evidence="15" type="ORF">LIPSTDRAFT_228</name>
</gene>
<evidence type="ECO:0000256" key="6">
    <source>
        <dbReference type="ARBA" id="ARBA00022989"/>
    </source>
</evidence>
<dbReference type="Proteomes" id="UP000094385">
    <property type="component" value="Unassembled WGS sequence"/>
</dbReference>
<feature type="transmembrane region" description="Helical" evidence="12">
    <location>
        <begin position="361"/>
        <end position="382"/>
    </location>
</feature>
<evidence type="ECO:0000256" key="5">
    <source>
        <dbReference type="ARBA" id="ARBA00022692"/>
    </source>
</evidence>
<evidence type="ECO:0000313" key="16">
    <source>
        <dbReference type="Proteomes" id="UP000094385"/>
    </source>
</evidence>
<feature type="compositionally biased region" description="Basic and acidic residues" evidence="11">
    <location>
        <begin position="618"/>
        <end position="633"/>
    </location>
</feature>
<evidence type="ECO:0000256" key="8">
    <source>
        <dbReference type="ARBA" id="ARBA00023065"/>
    </source>
</evidence>
<comment type="similarity">
    <text evidence="2">Belongs to the fungal Na(+)/H(+) exchanger family.</text>
</comment>
<dbReference type="PANTHER" id="PTHR31382:SF4">
    <property type="entry name" value="NA(+)_H(+) ANTIPORTER"/>
    <property type="match status" value="1"/>
</dbReference>
<evidence type="ECO:0000256" key="4">
    <source>
        <dbReference type="ARBA" id="ARBA00022449"/>
    </source>
</evidence>
<dbReference type="GO" id="GO:0015385">
    <property type="term" value="F:sodium:proton antiporter activity"/>
    <property type="evidence" value="ECO:0007669"/>
    <property type="project" value="EnsemblFungi"/>
</dbReference>
<keyword evidence="6 12" id="KW-1133">Transmembrane helix</keyword>
<dbReference type="InterPro" id="IPR006153">
    <property type="entry name" value="Cation/H_exchanger_TM"/>
</dbReference>
<feature type="transmembrane region" description="Helical" evidence="12">
    <location>
        <begin position="102"/>
        <end position="122"/>
    </location>
</feature>
<feature type="transmembrane region" description="Helical" evidence="12">
    <location>
        <begin position="203"/>
        <end position="225"/>
    </location>
</feature>
<keyword evidence="3" id="KW-0813">Transport</keyword>
<feature type="transmembrane region" description="Helical" evidence="12">
    <location>
        <begin position="41"/>
        <end position="59"/>
    </location>
</feature>
<dbReference type="GO" id="GO:0120029">
    <property type="term" value="P:proton export across plasma membrane"/>
    <property type="evidence" value="ECO:0007669"/>
    <property type="project" value="InterPro"/>
</dbReference>